<dbReference type="RefSeq" id="WP_071803024.1">
    <property type="nucleotide sequence ID" value="NZ_MEIA01000009.1"/>
</dbReference>
<feature type="transmembrane region" description="Helical" evidence="1">
    <location>
        <begin position="138"/>
        <end position="162"/>
    </location>
</feature>
<feature type="transmembrane region" description="Helical" evidence="1">
    <location>
        <begin position="12"/>
        <end position="31"/>
    </location>
</feature>
<dbReference type="PANTHER" id="PTHR45138:SF9">
    <property type="entry name" value="DIGUANYLATE CYCLASE DGCM-RELATED"/>
    <property type="match status" value="1"/>
</dbReference>
<accession>A0A1K0GF31</accession>
<dbReference type="InterPro" id="IPR043128">
    <property type="entry name" value="Rev_trsase/Diguanyl_cyclase"/>
</dbReference>
<feature type="transmembrane region" description="Helical" evidence="1">
    <location>
        <begin position="37"/>
        <end position="55"/>
    </location>
</feature>
<dbReference type="SMART" id="SM00267">
    <property type="entry name" value="GGDEF"/>
    <property type="match status" value="1"/>
</dbReference>
<keyword evidence="1" id="KW-0472">Membrane</keyword>
<dbReference type="PROSITE" id="PS50887">
    <property type="entry name" value="GGDEF"/>
    <property type="match status" value="1"/>
</dbReference>
<evidence type="ECO:0000313" key="4">
    <source>
        <dbReference type="Proteomes" id="UP000182486"/>
    </source>
</evidence>
<dbReference type="Gene3D" id="3.30.70.270">
    <property type="match status" value="1"/>
</dbReference>
<dbReference type="InterPro" id="IPR029787">
    <property type="entry name" value="Nucleotide_cyclase"/>
</dbReference>
<keyword evidence="4" id="KW-1185">Reference proteome</keyword>
<keyword evidence="1" id="KW-0812">Transmembrane</keyword>
<dbReference type="Proteomes" id="UP000182486">
    <property type="component" value="Unassembled WGS sequence"/>
</dbReference>
<proteinExistence type="predicted"/>
<dbReference type="SUPFAM" id="SSF55073">
    <property type="entry name" value="Nucleotide cyclase"/>
    <property type="match status" value="1"/>
</dbReference>
<feature type="domain" description="GGDEF" evidence="2">
    <location>
        <begin position="201"/>
        <end position="324"/>
    </location>
</feature>
<evidence type="ECO:0000259" key="2">
    <source>
        <dbReference type="PROSITE" id="PS50887"/>
    </source>
</evidence>
<dbReference type="NCBIfam" id="TIGR00254">
    <property type="entry name" value="GGDEF"/>
    <property type="match status" value="1"/>
</dbReference>
<organism evidence="3 4">
    <name type="scientific">Couchioplanes caeruleus subsp. caeruleus</name>
    <dbReference type="NCBI Taxonomy" id="56427"/>
    <lineage>
        <taxon>Bacteria</taxon>
        <taxon>Bacillati</taxon>
        <taxon>Actinomycetota</taxon>
        <taxon>Actinomycetes</taxon>
        <taxon>Micromonosporales</taxon>
        <taxon>Micromonosporaceae</taxon>
        <taxon>Couchioplanes</taxon>
    </lineage>
</organism>
<sequence length="324" mass="34016">MSGAQRQMMLGGAMCVMAYGVAASYCLLTWSEPNRPILAAIYGPGTLMGVAVLATARWITRRSTRRIVMLAVSVLSIMVVAVAAYLDGGVASPAAHGFVAPCVLFAISCPPRIMIALQALLAGAYVTVAHVGEPARPGYAFVHLAGMLGVSAICALQSSIVARQRAELRRLALVDPLTGALNRRGLDQRARPMVAAATPTSPVSVICFDFDGFKQVNDTIGHAAGDDLLQWAVRTCRQVIPAEALITRLGGDEFVIVLPHTDAAGAAEASVRIVEAMAERIGVSAGTATSVGGSDLALLLDIADKRLYREKTRRRKGTGHTIAA</sequence>
<evidence type="ECO:0000313" key="3">
    <source>
        <dbReference type="EMBL" id="OJF15858.1"/>
    </source>
</evidence>
<reference evidence="3 4" key="1">
    <citation type="submission" date="2016-09" db="EMBL/GenBank/DDBJ databases">
        <title>Couchioplanes caeruleus draft genome sequence.</title>
        <authorList>
            <person name="Sheehan J."/>
            <person name="Caffrey P."/>
        </authorList>
    </citation>
    <scope>NUCLEOTIDE SEQUENCE [LARGE SCALE GENOMIC DNA]</scope>
    <source>
        <strain evidence="3 4">DSM 43634</strain>
    </source>
</reference>
<keyword evidence="1" id="KW-1133">Transmembrane helix</keyword>
<feature type="transmembrane region" description="Helical" evidence="1">
    <location>
        <begin position="114"/>
        <end position="132"/>
    </location>
</feature>
<comment type="caution">
    <text evidence="3">The sequence shown here is derived from an EMBL/GenBank/DDBJ whole genome shotgun (WGS) entry which is preliminary data.</text>
</comment>
<dbReference type="CDD" id="cd01949">
    <property type="entry name" value="GGDEF"/>
    <property type="match status" value="1"/>
</dbReference>
<protein>
    <recommendedName>
        <fullName evidence="2">GGDEF domain-containing protein</fullName>
    </recommendedName>
</protein>
<dbReference type="EMBL" id="MEIA01000009">
    <property type="protein sequence ID" value="OJF15858.1"/>
    <property type="molecule type" value="Genomic_DNA"/>
</dbReference>
<dbReference type="InterPro" id="IPR000160">
    <property type="entry name" value="GGDEF_dom"/>
</dbReference>
<evidence type="ECO:0000256" key="1">
    <source>
        <dbReference type="SAM" id="Phobius"/>
    </source>
</evidence>
<dbReference type="PANTHER" id="PTHR45138">
    <property type="entry name" value="REGULATORY COMPONENTS OF SENSORY TRANSDUCTION SYSTEM"/>
    <property type="match status" value="1"/>
</dbReference>
<feature type="transmembrane region" description="Helical" evidence="1">
    <location>
        <begin position="67"/>
        <end position="84"/>
    </location>
</feature>
<dbReference type="AlphaFoldDB" id="A0A1K0GF31"/>
<dbReference type="GO" id="GO:0052621">
    <property type="term" value="F:diguanylate cyclase activity"/>
    <property type="evidence" value="ECO:0007669"/>
    <property type="project" value="TreeGrafter"/>
</dbReference>
<gene>
    <name evidence="3" type="ORF">BG844_02200</name>
</gene>
<dbReference type="InterPro" id="IPR050469">
    <property type="entry name" value="Diguanylate_Cyclase"/>
</dbReference>
<name>A0A1K0GF31_9ACTN</name>
<dbReference type="Pfam" id="PF00990">
    <property type="entry name" value="GGDEF"/>
    <property type="match status" value="1"/>
</dbReference>